<dbReference type="AlphaFoldDB" id="A0AAV2PPV4"/>
<feature type="domain" description="Integrase catalytic" evidence="2">
    <location>
        <begin position="1"/>
        <end position="165"/>
    </location>
</feature>
<dbReference type="InterPro" id="IPR012337">
    <property type="entry name" value="RNaseH-like_sf"/>
</dbReference>
<keyword evidence="4" id="KW-1185">Reference proteome</keyword>
<feature type="coiled-coil region" evidence="1">
    <location>
        <begin position="205"/>
        <end position="232"/>
    </location>
</feature>
<dbReference type="GO" id="GO:0003676">
    <property type="term" value="F:nucleic acid binding"/>
    <property type="evidence" value="ECO:0007669"/>
    <property type="project" value="InterPro"/>
</dbReference>
<accession>A0AAV2PPV4</accession>
<dbReference type="PROSITE" id="PS50994">
    <property type="entry name" value="INTEGRASE"/>
    <property type="match status" value="1"/>
</dbReference>
<reference evidence="3 4" key="1">
    <citation type="submission" date="2024-05" db="EMBL/GenBank/DDBJ databases">
        <authorList>
            <person name="Wallberg A."/>
        </authorList>
    </citation>
    <scope>NUCLEOTIDE SEQUENCE [LARGE SCALE GENOMIC DNA]</scope>
</reference>
<dbReference type="EMBL" id="CAXKWB010000534">
    <property type="protein sequence ID" value="CAL4061123.1"/>
    <property type="molecule type" value="Genomic_DNA"/>
</dbReference>
<evidence type="ECO:0000313" key="3">
    <source>
        <dbReference type="EMBL" id="CAL4061123.1"/>
    </source>
</evidence>
<dbReference type="InterPro" id="IPR036397">
    <property type="entry name" value="RNaseH_sf"/>
</dbReference>
<dbReference type="InterPro" id="IPR052160">
    <property type="entry name" value="Gypsy_RT_Integrase-like"/>
</dbReference>
<dbReference type="Gene3D" id="3.30.420.10">
    <property type="entry name" value="Ribonuclease H-like superfamily/Ribonuclease H"/>
    <property type="match status" value="1"/>
</dbReference>
<name>A0AAV2PPV4_MEGNR</name>
<dbReference type="PANTHER" id="PTHR47266">
    <property type="entry name" value="ENDONUCLEASE-RELATED"/>
    <property type="match status" value="1"/>
</dbReference>
<keyword evidence="1" id="KW-0175">Coiled coil</keyword>
<proteinExistence type="predicted"/>
<dbReference type="InterPro" id="IPR001584">
    <property type="entry name" value="Integrase_cat-core"/>
</dbReference>
<dbReference type="Proteomes" id="UP001497623">
    <property type="component" value="Unassembled WGS sequence"/>
</dbReference>
<dbReference type="SUPFAM" id="SSF53098">
    <property type="entry name" value="Ribonuclease H-like"/>
    <property type="match status" value="1"/>
</dbReference>
<gene>
    <name evidence="3" type="ORF">MNOR_LOCUS1873</name>
</gene>
<organism evidence="3 4">
    <name type="scientific">Meganyctiphanes norvegica</name>
    <name type="common">Northern krill</name>
    <name type="synonym">Thysanopoda norvegica</name>
    <dbReference type="NCBI Taxonomy" id="48144"/>
    <lineage>
        <taxon>Eukaryota</taxon>
        <taxon>Metazoa</taxon>
        <taxon>Ecdysozoa</taxon>
        <taxon>Arthropoda</taxon>
        <taxon>Crustacea</taxon>
        <taxon>Multicrustacea</taxon>
        <taxon>Malacostraca</taxon>
        <taxon>Eumalacostraca</taxon>
        <taxon>Eucarida</taxon>
        <taxon>Euphausiacea</taxon>
        <taxon>Euphausiidae</taxon>
        <taxon>Meganyctiphanes</taxon>
    </lineage>
</organism>
<comment type="caution">
    <text evidence="3">The sequence shown here is derived from an EMBL/GenBank/DDBJ whole genome shotgun (WGS) entry which is preliminary data.</text>
</comment>
<protein>
    <recommendedName>
        <fullName evidence="2">Integrase catalytic domain-containing protein</fullName>
    </recommendedName>
</protein>
<evidence type="ECO:0000313" key="4">
    <source>
        <dbReference type="Proteomes" id="UP001497623"/>
    </source>
</evidence>
<evidence type="ECO:0000256" key="1">
    <source>
        <dbReference type="SAM" id="Coils"/>
    </source>
</evidence>
<feature type="non-terminal residue" evidence="3">
    <location>
        <position position="1"/>
    </location>
</feature>
<evidence type="ECO:0000259" key="2">
    <source>
        <dbReference type="PROSITE" id="PS50994"/>
    </source>
</evidence>
<sequence>VNAPWDTVNIEVLGPLPKTLKGNTYVCVIMDVFTHWIAATAMPDKSGASIAGALADTMYRHGPPKRFINNQEEDLATQITKDICELFGVDLPVLNYYHPQFEEQHKKIISALSQIASNNSNNWDDYLLSTTYAINTTSATTTDNGNNTESPMTTASPFSIMYNRSPHRAVAATANTIRHEGNNSNEEDNFYIRLEESTLLQDKVLSAINSNLEEQHHSVEQLQQEQIQLQQEQIQLHPEQLQLPPGQIQLQPTATALQMQQQQQHHLQPQSQQPEHHQQVAWKNVKVMDKNAIMIRCDNVESRKSSIKIPTQNEERVMQQVVVDW</sequence>
<dbReference type="GO" id="GO:0015074">
    <property type="term" value="P:DNA integration"/>
    <property type="evidence" value="ECO:0007669"/>
    <property type="project" value="InterPro"/>
</dbReference>